<dbReference type="EMBL" id="CAJOBQ010002311">
    <property type="protein sequence ID" value="CAF4552382.1"/>
    <property type="molecule type" value="Genomic_DNA"/>
</dbReference>
<accession>A0A820YWP8</accession>
<evidence type="ECO:0000313" key="5">
    <source>
        <dbReference type="EMBL" id="CAF3519576.1"/>
    </source>
</evidence>
<evidence type="ECO:0000313" key="11">
    <source>
        <dbReference type="Proteomes" id="UP000663873"/>
    </source>
</evidence>
<evidence type="ECO:0000313" key="6">
    <source>
        <dbReference type="EMBL" id="CAF4362696.1"/>
    </source>
</evidence>
<feature type="region of interest" description="Disordered" evidence="1">
    <location>
        <begin position="131"/>
        <end position="150"/>
    </location>
</feature>
<name>A0A820YWP8_9BILA</name>
<evidence type="ECO:0000313" key="10">
    <source>
        <dbReference type="Proteomes" id="UP000663862"/>
    </source>
</evidence>
<feature type="compositionally biased region" description="Acidic residues" evidence="1">
    <location>
        <begin position="206"/>
        <end position="240"/>
    </location>
</feature>
<dbReference type="EMBL" id="CAJNXB010002885">
    <property type="protein sequence ID" value="CAF3284382.1"/>
    <property type="molecule type" value="Genomic_DNA"/>
</dbReference>
<reference evidence="8" key="1">
    <citation type="submission" date="2021-02" db="EMBL/GenBank/DDBJ databases">
        <authorList>
            <person name="Nowell W R."/>
        </authorList>
    </citation>
    <scope>NUCLEOTIDE SEQUENCE</scope>
</reference>
<dbReference type="Proteomes" id="UP000663833">
    <property type="component" value="Unassembled WGS sequence"/>
</dbReference>
<dbReference type="Proteomes" id="UP000663873">
    <property type="component" value="Unassembled WGS sequence"/>
</dbReference>
<feature type="region of interest" description="Disordered" evidence="1">
    <location>
        <begin position="173"/>
        <end position="248"/>
    </location>
</feature>
<evidence type="ECO:0000313" key="4">
    <source>
        <dbReference type="EMBL" id="CAF3440265.1"/>
    </source>
</evidence>
<proteinExistence type="predicted"/>
<dbReference type="EMBL" id="CAJNYT010001976">
    <property type="protein sequence ID" value="CAF3440265.1"/>
    <property type="molecule type" value="Genomic_DNA"/>
</dbReference>
<protein>
    <submittedName>
        <fullName evidence="8">Uncharacterized protein</fullName>
    </submittedName>
</protein>
<dbReference type="EMBL" id="CAJOBO010002750">
    <property type="protein sequence ID" value="CAF4466471.1"/>
    <property type="molecule type" value="Genomic_DNA"/>
</dbReference>
<evidence type="ECO:0000313" key="2">
    <source>
        <dbReference type="EMBL" id="CAF3237414.1"/>
    </source>
</evidence>
<dbReference type="Proteomes" id="UP000663869">
    <property type="component" value="Unassembled WGS sequence"/>
</dbReference>
<dbReference type="EMBL" id="CAJNYU010002224">
    <property type="protein sequence ID" value="CAF3519576.1"/>
    <property type="molecule type" value="Genomic_DNA"/>
</dbReference>
<evidence type="ECO:0000313" key="8">
    <source>
        <dbReference type="EMBL" id="CAF4552382.1"/>
    </source>
</evidence>
<gene>
    <name evidence="5" type="ORF">FME351_LOCUS17867</name>
    <name evidence="4" type="ORF">GRG538_LOCUS13418</name>
    <name evidence="7" type="ORF">HFQ381_LOCUS25089</name>
    <name evidence="2" type="ORF">LUA448_LOCUS4080</name>
    <name evidence="9" type="ORF">QYT958_LOCUS20369</name>
    <name evidence="3" type="ORF">TIS948_LOCUS17096</name>
    <name evidence="8" type="ORF">TSG867_LOCUS24746</name>
    <name evidence="6" type="ORF">UJA718_LOCUS16548</name>
</gene>
<dbReference type="EMBL" id="CAJOBP010002578">
    <property type="protein sequence ID" value="CAF4362696.1"/>
    <property type="molecule type" value="Genomic_DNA"/>
</dbReference>
<dbReference type="Proteomes" id="UP000663872">
    <property type="component" value="Unassembled WGS sequence"/>
</dbReference>
<feature type="compositionally biased region" description="Low complexity" evidence="1">
    <location>
        <begin position="193"/>
        <end position="204"/>
    </location>
</feature>
<dbReference type="Proteomes" id="UP000663848">
    <property type="component" value="Unassembled WGS sequence"/>
</dbReference>
<keyword evidence="11" id="KW-1185">Reference proteome</keyword>
<evidence type="ECO:0000313" key="9">
    <source>
        <dbReference type="EMBL" id="CAF4741730.1"/>
    </source>
</evidence>
<dbReference type="EMBL" id="CAJOBR010003535">
    <property type="protein sequence ID" value="CAF4741730.1"/>
    <property type="molecule type" value="Genomic_DNA"/>
</dbReference>
<dbReference type="Proteomes" id="UP000663851">
    <property type="component" value="Unassembled WGS sequence"/>
</dbReference>
<sequence>MASSNNRSHIHDELLTNVSHQYFVITLTNFPDFLHRTSHYQLPIDQQYIQERNDVALLPNRLIHMQIDDSEHHERLLYNELIFDLGQSIRVYLQRTRRSYPINIVVDLRNIRRQRHSTNTQESDVEAMGITNSTGTHEQRTVTLDDNNINGDTRNRKRFCLIIFNDPTLSELFKTKPGKGQERINPTQPPLNATSRISTATTTAEQVEEEEDDDDVEEEEEEEEEEKDENNDNNDDGDESDSTRNIGLNLRISSKLQKLVNEFMKHQRLPLSGRYYLDLTNQ</sequence>
<dbReference type="AlphaFoldDB" id="A0A820YWP8"/>
<evidence type="ECO:0000256" key="1">
    <source>
        <dbReference type="SAM" id="MobiDB-lite"/>
    </source>
</evidence>
<dbReference type="OrthoDB" id="10299766at2759"/>
<comment type="caution">
    <text evidence="8">The sequence shown here is derived from an EMBL/GenBank/DDBJ whole genome shotgun (WGS) entry which is preliminary data.</text>
</comment>
<evidence type="ECO:0000313" key="7">
    <source>
        <dbReference type="EMBL" id="CAF4466471.1"/>
    </source>
</evidence>
<dbReference type="Proteomes" id="UP000663862">
    <property type="component" value="Unassembled WGS sequence"/>
</dbReference>
<dbReference type="Proteomes" id="UP000663825">
    <property type="component" value="Unassembled WGS sequence"/>
</dbReference>
<evidence type="ECO:0000313" key="3">
    <source>
        <dbReference type="EMBL" id="CAF3284382.1"/>
    </source>
</evidence>
<organism evidence="8 10">
    <name type="scientific">Rotaria socialis</name>
    <dbReference type="NCBI Taxonomy" id="392032"/>
    <lineage>
        <taxon>Eukaryota</taxon>
        <taxon>Metazoa</taxon>
        <taxon>Spiralia</taxon>
        <taxon>Gnathifera</taxon>
        <taxon>Rotifera</taxon>
        <taxon>Eurotatoria</taxon>
        <taxon>Bdelloidea</taxon>
        <taxon>Philodinida</taxon>
        <taxon>Philodinidae</taxon>
        <taxon>Rotaria</taxon>
    </lineage>
</organism>
<dbReference type="EMBL" id="CAJNYD010000243">
    <property type="protein sequence ID" value="CAF3237414.1"/>
    <property type="molecule type" value="Genomic_DNA"/>
</dbReference>